<feature type="signal peptide" evidence="2">
    <location>
        <begin position="1"/>
        <end position="28"/>
    </location>
</feature>
<sequence length="431" mass="47243">MFLSSRRVSGMTVLVACTLFFSALPAAAQTSPPEKDPGSGLSPEELQEIEAAVGKDQTASSPGAPGDSSPGGTAPLPVPRVLSNPWIDMSFILDVALAAFTAEEPLQGGGHDPSRNGFALQQLELSLSSVVDPYFRFNSNIVFSQFGVEIEEAYATTLDLPANLQLRAGQFLTRFGRLNNTHPHSWDFVDQPFVLSRVFGGEGNRGLGLELSWLAPLPWYVELLGSVTDANGESTARSFFGATQSRVVSPFDFQFTSALKQFFPLSDALSLMWGLSAVTGPNASGHRNHSDVFGTDLYLKYREVQGNDPTVLALQAEVLYRRRQAPEALLSDWGGYAQFHWRFAQRWATNARYEFGTAAHGQDGRLAPDPLDPEWTATRQRLSANLTFWPTEFSRVRLQAATDRVGWRDEPDYSAFLAFEVVMGAHGAHAF</sequence>
<proteinExistence type="predicted"/>
<evidence type="ECO:0000256" key="1">
    <source>
        <dbReference type="SAM" id="MobiDB-lite"/>
    </source>
</evidence>
<dbReference type="Proteomes" id="UP001221838">
    <property type="component" value="Unassembled WGS sequence"/>
</dbReference>
<keyword evidence="4" id="KW-1185">Reference proteome</keyword>
<dbReference type="Gene3D" id="2.40.160.10">
    <property type="entry name" value="Porin"/>
    <property type="match status" value="1"/>
</dbReference>
<evidence type="ECO:0000313" key="4">
    <source>
        <dbReference type="Proteomes" id="UP001221838"/>
    </source>
</evidence>
<comment type="caution">
    <text evidence="3">The sequence shown here is derived from an EMBL/GenBank/DDBJ whole genome shotgun (WGS) entry which is preliminary data.</text>
</comment>
<keyword evidence="3" id="KW-0675">Receptor</keyword>
<evidence type="ECO:0000313" key="3">
    <source>
        <dbReference type="EMBL" id="MDC0708493.1"/>
    </source>
</evidence>
<reference evidence="3 4" key="1">
    <citation type="submission" date="2022-11" db="EMBL/GenBank/DDBJ databases">
        <title>Minimal conservation of predation-associated metabolite biosynthetic gene clusters underscores biosynthetic potential of Myxococcota including descriptions for ten novel species: Archangium lansinium sp. nov., Myxococcus landrumus sp. nov., Nannocystis bai.</title>
        <authorList>
            <person name="Ahearne A."/>
            <person name="Stevens C."/>
            <person name="Dowd S."/>
        </authorList>
    </citation>
    <scope>NUCLEOTIDE SEQUENCE [LARGE SCALE GENOMIC DNA]</scope>
    <source>
        <strain evidence="3 4">NCWAL01</strain>
    </source>
</reference>
<accession>A0ABT5D5T2</accession>
<dbReference type="InterPro" id="IPR023614">
    <property type="entry name" value="Porin_dom_sf"/>
</dbReference>
<feature type="chain" id="PRO_5047137388" evidence="2">
    <location>
        <begin position="29"/>
        <end position="431"/>
    </location>
</feature>
<evidence type="ECO:0000256" key="2">
    <source>
        <dbReference type="SAM" id="SignalP"/>
    </source>
</evidence>
<organism evidence="3 4">
    <name type="scientific">Stigmatella ashevillensis</name>
    <dbReference type="NCBI Taxonomy" id="2995309"/>
    <lineage>
        <taxon>Bacteria</taxon>
        <taxon>Pseudomonadati</taxon>
        <taxon>Myxococcota</taxon>
        <taxon>Myxococcia</taxon>
        <taxon>Myxococcales</taxon>
        <taxon>Cystobacterineae</taxon>
        <taxon>Archangiaceae</taxon>
        <taxon>Stigmatella</taxon>
    </lineage>
</organism>
<dbReference type="EMBL" id="JAQNDM010000002">
    <property type="protein sequence ID" value="MDC0708493.1"/>
    <property type="molecule type" value="Genomic_DNA"/>
</dbReference>
<name>A0ABT5D5T2_9BACT</name>
<protein>
    <submittedName>
        <fullName evidence="3">Zinc-regulated TonB-dependent outer membrane receptor</fullName>
    </submittedName>
</protein>
<keyword evidence="2" id="KW-0732">Signal</keyword>
<gene>
    <name evidence="3" type="ORF">POL68_08435</name>
</gene>
<feature type="region of interest" description="Disordered" evidence="1">
    <location>
        <begin position="27"/>
        <end position="77"/>
    </location>
</feature>
<feature type="compositionally biased region" description="Low complexity" evidence="1">
    <location>
        <begin position="58"/>
        <end position="75"/>
    </location>
</feature>